<dbReference type="PANTHER" id="PTHR43818">
    <property type="entry name" value="BCDNA.GH03377"/>
    <property type="match status" value="1"/>
</dbReference>
<dbReference type="Proteomes" id="UP000218505">
    <property type="component" value="Chromosome"/>
</dbReference>
<dbReference type="InterPro" id="IPR000683">
    <property type="entry name" value="Gfo/Idh/MocA-like_OxRdtase_N"/>
</dbReference>
<gene>
    <name evidence="4" type="ORF">CNX65_20505</name>
</gene>
<dbReference type="SUPFAM" id="SSF55347">
    <property type="entry name" value="Glyceraldehyde-3-phosphate dehydrogenase-like, C-terminal domain"/>
    <property type="match status" value="1"/>
</dbReference>
<evidence type="ECO:0000256" key="1">
    <source>
        <dbReference type="ARBA" id="ARBA00023002"/>
    </source>
</evidence>
<accession>A0A290Z8S8</accession>
<reference evidence="4" key="1">
    <citation type="submission" date="2017-09" db="EMBL/GenBank/DDBJ databases">
        <title>Complete Genome Sequence of ansamitocin-producing Bacterium Actinosynnema pretiosum X47.</title>
        <authorList>
            <person name="Cao G."/>
            <person name="Zong G."/>
            <person name="Zhong C."/>
            <person name="Fu J."/>
        </authorList>
    </citation>
    <scope>NUCLEOTIDE SEQUENCE [LARGE SCALE GENOMIC DNA]</scope>
    <source>
        <strain evidence="4">X47</strain>
    </source>
</reference>
<dbReference type="InterPro" id="IPR055170">
    <property type="entry name" value="GFO_IDH_MocA-like_dom"/>
</dbReference>
<keyword evidence="5" id="KW-1185">Reference proteome</keyword>
<dbReference type="GO" id="GO:0000166">
    <property type="term" value="F:nucleotide binding"/>
    <property type="evidence" value="ECO:0007669"/>
    <property type="project" value="InterPro"/>
</dbReference>
<name>A0A290Z8S8_9PSEU</name>
<dbReference type="Gene3D" id="3.40.50.720">
    <property type="entry name" value="NAD(P)-binding Rossmann-like Domain"/>
    <property type="match status" value="1"/>
</dbReference>
<evidence type="ECO:0000313" key="5">
    <source>
        <dbReference type="Proteomes" id="UP000218505"/>
    </source>
</evidence>
<proteinExistence type="predicted"/>
<dbReference type="Pfam" id="PF22725">
    <property type="entry name" value="GFO_IDH_MocA_C3"/>
    <property type="match status" value="1"/>
</dbReference>
<feature type="domain" description="Gfo/Idh/MocA-like oxidoreductase N-terminal" evidence="2">
    <location>
        <begin position="6"/>
        <end position="126"/>
    </location>
</feature>
<dbReference type="InterPro" id="IPR036291">
    <property type="entry name" value="NAD(P)-bd_dom_sf"/>
</dbReference>
<evidence type="ECO:0000259" key="2">
    <source>
        <dbReference type="Pfam" id="PF01408"/>
    </source>
</evidence>
<evidence type="ECO:0000259" key="3">
    <source>
        <dbReference type="Pfam" id="PF22725"/>
    </source>
</evidence>
<dbReference type="InterPro" id="IPR050463">
    <property type="entry name" value="Gfo/Idh/MocA_oxidrdct_glycsds"/>
</dbReference>
<dbReference type="AlphaFoldDB" id="A0A290Z8S8"/>
<dbReference type="GO" id="GO:0016491">
    <property type="term" value="F:oxidoreductase activity"/>
    <property type="evidence" value="ECO:0007669"/>
    <property type="project" value="UniProtKB-KW"/>
</dbReference>
<organism evidence="4 5">
    <name type="scientific">Actinosynnema pretiosum</name>
    <dbReference type="NCBI Taxonomy" id="42197"/>
    <lineage>
        <taxon>Bacteria</taxon>
        <taxon>Bacillati</taxon>
        <taxon>Actinomycetota</taxon>
        <taxon>Actinomycetes</taxon>
        <taxon>Pseudonocardiales</taxon>
        <taxon>Pseudonocardiaceae</taxon>
        <taxon>Actinosynnema</taxon>
    </lineage>
</organism>
<keyword evidence="1" id="KW-0560">Oxidoreductase</keyword>
<sequence length="378" mass="41170">MDKTELRVGLVGHGFMGVVHSHAWQVVGRAFDLPVRARTAVLCGRDPARTADAARRLGWDEHVTDWRDLIARDDVDVVDVCTPGDSHAEIVTAALAAGKHVLCEKPLSNTLAEADAMVDAAQEARARGVRSACAYNYRRLPAVGLLRELVRAGRLGEIRHVRASYLQDFFADPDVPLVWRMERHRAGSGALGNLGSHVVDLVQHVTGLRFTGVSALTETFTRRRPLPGGGTGEVTVDDAALLTARLDGGALATCETSWAATGHRNTLRLEVGGTLGAAAFDLDRLNELRFHDDAEPRAERGFRRIMVTEPEHPHVTGWWPPGCAVGFDHPFTHEVRDFLAAIADDRDPTPSFADARQVQEVLDAATRSARSDSAWAKV</sequence>
<dbReference type="KEGG" id="apre:CNX65_20505"/>
<dbReference type="RefSeq" id="WP_096495203.1">
    <property type="nucleotide sequence ID" value="NZ_CP023445.1"/>
</dbReference>
<dbReference type="EMBL" id="CP023445">
    <property type="protein sequence ID" value="ATE55369.1"/>
    <property type="molecule type" value="Genomic_DNA"/>
</dbReference>
<evidence type="ECO:0000313" key="4">
    <source>
        <dbReference type="EMBL" id="ATE55369.1"/>
    </source>
</evidence>
<dbReference type="PANTHER" id="PTHR43818:SF11">
    <property type="entry name" value="BCDNA.GH03377"/>
    <property type="match status" value="1"/>
</dbReference>
<protein>
    <submittedName>
        <fullName evidence="4">Dehydrogenase</fullName>
    </submittedName>
</protein>
<dbReference type="Gene3D" id="3.30.360.10">
    <property type="entry name" value="Dihydrodipicolinate Reductase, domain 2"/>
    <property type="match status" value="1"/>
</dbReference>
<dbReference type="SUPFAM" id="SSF51735">
    <property type="entry name" value="NAD(P)-binding Rossmann-fold domains"/>
    <property type="match status" value="1"/>
</dbReference>
<feature type="domain" description="GFO/IDH/MocA-like oxidoreductase" evidence="3">
    <location>
        <begin position="146"/>
        <end position="278"/>
    </location>
</feature>
<dbReference type="Pfam" id="PF01408">
    <property type="entry name" value="GFO_IDH_MocA"/>
    <property type="match status" value="1"/>
</dbReference>